<dbReference type="SUPFAM" id="SSF55785">
    <property type="entry name" value="PYP-like sensor domain (PAS domain)"/>
    <property type="match status" value="3"/>
</dbReference>
<dbReference type="Pfam" id="PF13188">
    <property type="entry name" value="PAS_8"/>
    <property type="match status" value="1"/>
</dbReference>
<dbReference type="PANTHER" id="PTHR46663:SF4">
    <property type="entry name" value="DIGUANYLATE CYCLASE DGCT-RELATED"/>
    <property type="match status" value="1"/>
</dbReference>
<dbReference type="GO" id="GO:0003824">
    <property type="term" value="F:catalytic activity"/>
    <property type="evidence" value="ECO:0007669"/>
    <property type="project" value="UniProtKB-ARBA"/>
</dbReference>
<evidence type="ECO:0000259" key="2">
    <source>
        <dbReference type="PROSITE" id="PS50113"/>
    </source>
</evidence>
<dbReference type="InterPro" id="IPR035965">
    <property type="entry name" value="PAS-like_dom_sf"/>
</dbReference>
<dbReference type="PROSITE" id="PS50113">
    <property type="entry name" value="PAC"/>
    <property type="match status" value="1"/>
</dbReference>
<protein>
    <submittedName>
        <fullName evidence="5">Diguanylate cyclase</fullName>
    </submittedName>
</protein>
<dbReference type="CDD" id="cd00130">
    <property type="entry name" value="PAS"/>
    <property type="match status" value="2"/>
</dbReference>
<dbReference type="InterPro" id="IPR052163">
    <property type="entry name" value="DGC-Regulatory_Protein"/>
</dbReference>
<reference evidence="5" key="1">
    <citation type="journal article" date="2020" name="mSystems">
        <title>Genome- and Community-Level Interaction Insights into Carbon Utilization and Element Cycling Functions of Hydrothermarchaeota in Hydrothermal Sediment.</title>
        <authorList>
            <person name="Zhou Z."/>
            <person name="Liu Y."/>
            <person name="Xu W."/>
            <person name="Pan J."/>
            <person name="Luo Z.H."/>
            <person name="Li M."/>
        </authorList>
    </citation>
    <scope>NUCLEOTIDE SEQUENCE [LARGE SCALE GENOMIC DNA]</scope>
    <source>
        <strain evidence="5">SpSt-132</strain>
    </source>
</reference>
<dbReference type="NCBIfam" id="TIGR00254">
    <property type="entry name" value="GGDEF"/>
    <property type="match status" value="1"/>
</dbReference>
<dbReference type="SMART" id="SM00091">
    <property type="entry name" value="PAS"/>
    <property type="match status" value="3"/>
</dbReference>
<dbReference type="PROSITE" id="PS50887">
    <property type="entry name" value="GGDEF"/>
    <property type="match status" value="1"/>
</dbReference>
<dbReference type="InterPro" id="IPR000014">
    <property type="entry name" value="PAS"/>
</dbReference>
<dbReference type="EMBL" id="DSFP01000027">
    <property type="protein sequence ID" value="HEW45437.1"/>
    <property type="molecule type" value="Genomic_DNA"/>
</dbReference>
<dbReference type="CDD" id="cd01949">
    <property type="entry name" value="GGDEF"/>
    <property type="match status" value="1"/>
</dbReference>
<evidence type="ECO:0000313" key="4">
    <source>
        <dbReference type="EMBL" id="HEW45437.1"/>
    </source>
</evidence>
<dbReference type="Gene3D" id="3.30.70.270">
    <property type="match status" value="1"/>
</dbReference>
<dbReference type="AlphaFoldDB" id="A0A7C2YVN1"/>
<accession>A0A7C2YVN1</accession>
<dbReference type="PANTHER" id="PTHR46663">
    <property type="entry name" value="DIGUANYLATE CYCLASE DGCT-RELATED"/>
    <property type="match status" value="1"/>
</dbReference>
<feature type="domain" description="GGDEF" evidence="3">
    <location>
        <begin position="400"/>
        <end position="525"/>
    </location>
</feature>
<dbReference type="EMBL" id="DSFP01000057">
    <property type="protein sequence ID" value="HEW46319.1"/>
    <property type="molecule type" value="Genomic_DNA"/>
</dbReference>
<dbReference type="InterPro" id="IPR029787">
    <property type="entry name" value="Nucleotide_cyclase"/>
</dbReference>
<evidence type="ECO:0000259" key="1">
    <source>
        <dbReference type="PROSITE" id="PS50112"/>
    </source>
</evidence>
<dbReference type="EMBL" id="DSFP01000031">
    <property type="protein sequence ID" value="HEW45611.1"/>
    <property type="molecule type" value="Genomic_DNA"/>
</dbReference>
<dbReference type="SUPFAM" id="SSF55073">
    <property type="entry name" value="Nucleotide cyclase"/>
    <property type="match status" value="1"/>
</dbReference>
<feature type="domain" description="PAC" evidence="2">
    <location>
        <begin position="196"/>
        <end position="248"/>
    </location>
</feature>
<dbReference type="InterPro" id="IPR013655">
    <property type="entry name" value="PAS_fold_3"/>
</dbReference>
<evidence type="ECO:0000313" key="6">
    <source>
        <dbReference type="EMBL" id="HEW46319.1"/>
    </source>
</evidence>
<dbReference type="PROSITE" id="PS50112">
    <property type="entry name" value="PAS"/>
    <property type="match status" value="2"/>
</dbReference>
<dbReference type="Pfam" id="PF00990">
    <property type="entry name" value="GGDEF"/>
    <property type="match status" value="1"/>
</dbReference>
<organism evidence="5">
    <name type="scientific">Hydrogenobacter sp</name>
    <dbReference type="NCBI Taxonomy" id="2152829"/>
    <lineage>
        <taxon>Bacteria</taxon>
        <taxon>Pseudomonadati</taxon>
        <taxon>Aquificota</taxon>
        <taxon>Aquificia</taxon>
        <taxon>Aquificales</taxon>
        <taxon>Aquificaceae</taxon>
        <taxon>Hydrogenobacter</taxon>
    </lineage>
</organism>
<dbReference type="InterPro" id="IPR000700">
    <property type="entry name" value="PAS-assoc_C"/>
</dbReference>
<dbReference type="Gene3D" id="3.30.450.20">
    <property type="entry name" value="PAS domain"/>
    <property type="match status" value="2"/>
</dbReference>
<dbReference type="InterPro" id="IPR000160">
    <property type="entry name" value="GGDEF_dom"/>
</dbReference>
<evidence type="ECO:0000313" key="5">
    <source>
        <dbReference type="EMBL" id="HEW45611.1"/>
    </source>
</evidence>
<dbReference type="SMART" id="SM00086">
    <property type="entry name" value="PAC"/>
    <property type="match status" value="2"/>
</dbReference>
<dbReference type="FunFam" id="3.30.70.270:FF:000001">
    <property type="entry name" value="Diguanylate cyclase domain protein"/>
    <property type="match status" value="1"/>
</dbReference>
<proteinExistence type="predicted"/>
<dbReference type="InterPro" id="IPR001610">
    <property type="entry name" value="PAC"/>
</dbReference>
<feature type="domain" description="PAS" evidence="1">
    <location>
        <begin position="139"/>
        <end position="191"/>
    </location>
</feature>
<gene>
    <name evidence="4" type="ORF">ENO47_02020</name>
    <name evidence="5" type="ORF">ENO47_02915</name>
    <name evidence="6" type="ORF">ENO47_06605</name>
</gene>
<sequence>MDYSAFDLIPEPVFVVDKEHKVIFANKKAKEVYGRWEGTCYEISHGFLKPCYEYEGHPCPVKNMQDLGLEKSGVVHIHKTPEGERYFYVVASYDPKEDVYIEFHVDLFDLYESIKSYTQKPLSLFFEGPLVLFQWRKGKGWPVEFVSPNVERLLGYTMDYFTSGKISYAELVHPEDIERVAQEVQYHTENRSSSWTHQDYRLKRKDGKYIWVLDHTIPLLDSKGEIVGYYGYLMDITERHEKEELFHLLAETNPNAVLIYDFHNNKILYANANTAKLTGYSLEELLNLENPIELIHPDDRDKAIESVNKIKQGYKRPISYYMRILRKDGRLRYVKLTSIVTRYKGEDVSFITLNDITKEIRRERKYRKLATIDPLTKVYNRYVLFSTLEHLIEYAERYGETFSVIIFDIDNFKLLNDTYGHLAGDRVLREIAKEVKKIIRRSDIFGRYGGEEFLIILPKTKDPYPVAEKIRKAVESIDFEKGIRVTISLGGTVYRKGDTVDSIINRADEALYLAKQSGKNQTVIL</sequence>
<dbReference type="SMART" id="SM00267">
    <property type="entry name" value="GGDEF"/>
    <property type="match status" value="1"/>
</dbReference>
<comment type="caution">
    <text evidence="5">The sequence shown here is derived from an EMBL/GenBank/DDBJ whole genome shotgun (WGS) entry which is preliminary data.</text>
</comment>
<evidence type="ECO:0000259" key="3">
    <source>
        <dbReference type="PROSITE" id="PS50887"/>
    </source>
</evidence>
<dbReference type="InterPro" id="IPR043128">
    <property type="entry name" value="Rev_trsase/Diguanyl_cyclase"/>
</dbReference>
<dbReference type="Pfam" id="PF08447">
    <property type="entry name" value="PAS_3"/>
    <property type="match status" value="2"/>
</dbReference>
<name>A0A7C2YVN1_9AQUI</name>
<feature type="domain" description="PAS" evidence="1">
    <location>
        <begin position="242"/>
        <end position="314"/>
    </location>
</feature>
<dbReference type="NCBIfam" id="TIGR00229">
    <property type="entry name" value="sensory_box"/>
    <property type="match status" value="2"/>
</dbReference>